<dbReference type="PANTHER" id="PTHR36372">
    <property type="entry name" value="EXPRESSED PROTEIN"/>
    <property type="match status" value="1"/>
</dbReference>
<sequence length="149" mass="16844">MARSHFSDSEYHNLWGSLQAGEHHVCSRQCEFKQVLGNLWYCCSSGQAHVCDQNCTQRIFYDNHHDICRLSKRIFPRTEAPMTELARKRSGEEGSGLEQASKRPQSGDWHAAMQAQTLQQQAAAQQAQWQQQAQQAAMQQAPAPHGFAC</sequence>
<feature type="region of interest" description="Disordered" evidence="1">
    <location>
        <begin position="79"/>
        <end position="110"/>
    </location>
</feature>
<evidence type="ECO:0000313" key="3">
    <source>
        <dbReference type="Proteomes" id="UP000239899"/>
    </source>
</evidence>
<dbReference type="EMBL" id="LHPG02000008">
    <property type="protein sequence ID" value="PRW56643.1"/>
    <property type="molecule type" value="Genomic_DNA"/>
</dbReference>
<reference evidence="2 3" key="1">
    <citation type="journal article" date="2018" name="Plant J.">
        <title>Genome sequences of Chlorella sorokiniana UTEX 1602 and Micractinium conductrix SAG 241.80: implications to maltose excretion by a green alga.</title>
        <authorList>
            <person name="Arriola M.B."/>
            <person name="Velmurugan N."/>
            <person name="Zhang Y."/>
            <person name="Plunkett M.H."/>
            <person name="Hondzo H."/>
            <person name="Barney B.M."/>
        </authorList>
    </citation>
    <scope>NUCLEOTIDE SEQUENCE [LARGE SCALE GENOMIC DNA]</scope>
    <source>
        <strain evidence="3">UTEX 1602</strain>
    </source>
</reference>
<dbReference type="AlphaFoldDB" id="A0A2P6TRF6"/>
<dbReference type="Proteomes" id="UP000239899">
    <property type="component" value="Unassembled WGS sequence"/>
</dbReference>
<proteinExistence type="predicted"/>
<keyword evidence="3" id="KW-1185">Reference proteome</keyword>
<organism evidence="2 3">
    <name type="scientific">Chlorella sorokiniana</name>
    <name type="common">Freshwater green alga</name>
    <dbReference type="NCBI Taxonomy" id="3076"/>
    <lineage>
        <taxon>Eukaryota</taxon>
        <taxon>Viridiplantae</taxon>
        <taxon>Chlorophyta</taxon>
        <taxon>core chlorophytes</taxon>
        <taxon>Trebouxiophyceae</taxon>
        <taxon>Chlorellales</taxon>
        <taxon>Chlorellaceae</taxon>
        <taxon>Chlorella clade</taxon>
        <taxon>Chlorella</taxon>
    </lineage>
</organism>
<protein>
    <submittedName>
        <fullName evidence="2">Uncharacterized protein</fullName>
    </submittedName>
</protein>
<evidence type="ECO:0000313" key="2">
    <source>
        <dbReference type="EMBL" id="PRW56643.1"/>
    </source>
</evidence>
<name>A0A2P6TRF6_CHLSO</name>
<gene>
    <name evidence="2" type="ORF">C2E21_4461</name>
</gene>
<evidence type="ECO:0000256" key="1">
    <source>
        <dbReference type="SAM" id="MobiDB-lite"/>
    </source>
</evidence>
<comment type="caution">
    <text evidence="2">The sequence shown here is derived from an EMBL/GenBank/DDBJ whole genome shotgun (WGS) entry which is preliminary data.</text>
</comment>
<accession>A0A2P6TRF6</accession>
<dbReference type="OrthoDB" id="1839884at2759"/>